<accession>A0A381YHU9</accession>
<dbReference type="AlphaFoldDB" id="A0A381YHU9"/>
<organism evidence="1">
    <name type="scientific">marine metagenome</name>
    <dbReference type="NCBI Taxonomy" id="408172"/>
    <lineage>
        <taxon>unclassified sequences</taxon>
        <taxon>metagenomes</taxon>
        <taxon>ecological metagenomes</taxon>
    </lineage>
</organism>
<sequence length="28" mass="3367">WCYFTIVFLMMNGYGEIKVAINLWRAIN</sequence>
<dbReference type="EMBL" id="UINC01018261">
    <property type="protein sequence ID" value="SVA76545.1"/>
    <property type="molecule type" value="Genomic_DNA"/>
</dbReference>
<feature type="non-terminal residue" evidence="1">
    <location>
        <position position="1"/>
    </location>
</feature>
<name>A0A381YHU9_9ZZZZ</name>
<gene>
    <name evidence="1" type="ORF">METZ01_LOCUS129399</name>
</gene>
<proteinExistence type="predicted"/>
<evidence type="ECO:0000313" key="1">
    <source>
        <dbReference type="EMBL" id="SVA76545.1"/>
    </source>
</evidence>
<reference evidence="1" key="1">
    <citation type="submission" date="2018-05" db="EMBL/GenBank/DDBJ databases">
        <authorList>
            <person name="Lanie J.A."/>
            <person name="Ng W.-L."/>
            <person name="Kazmierczak K.M."/>
            <person name="Andrzejewski T.M."/>
            <person name="Davidsen T.M."/>
            <person name="Wayne K.J."/>
            <person name="Tettelin H."/>
            <person name="Glass J.I."/>
            <person name="Rusch D."/>
            <person name="Podicherti R."/>
            <person name="Tsui H.-C.T."/>
            <person name="Winkler M.E."/>
        </authorList>
    </citation>
    <scope>NUCLEOTIDE SEQUENCE</scope>
</reference>
<protein>
    <submittedName>
        <fullName evidence="1">Uncharacterized protein</fullName>
    </submittedName>
</protein>